<sequence length="81" mass="9373">MVELLAVPGNTIYTVGFEFKQRREVLFHAEWPSKDDVKCSCRKMERESLPRRHILCVMCHRRTGHAYTGVPRAGMDAEAPR</sequence>
<keyword evidence="1" id="KW-0862">Zinc</keyword>
<evidence type="ECO:0000256" key="1">
    <source>
        <dbReference type="PROSITE-ProRule" id="PRU00325"/>
    </source>
</evidence>
<name>A0A0A9AFA9_ARUDO</name>
<keyword evidence="1" id="KW-0479">Metal-binding</keyword>
<reference evidence="3" key="2">
    <citation type="journal article" date="2015" name="Data Brief">
        <title>Shoot transcriptome of the giant reed, Arundo donax.</title>
        <authorList>
            <person name="Barrero R.A."/>
            <person name="Guerrero F.D."/>
            <person name="Moolhuijzen P."/>
            <person name="Goolsby J.A."/>
            <person name="Tidwell J."/>
            <person name="Bellgard S.E."/>
            <person name="Bellgard M.I."/>
        </authorList>
    </citation>
    <scope>NUCLEOTIDE SEQUENCE</scope>
    <source>
        <tissue evidence="3">Shoot tissue taken approximately 20 cm above the soil surface</tissue>
    </source>
</reference>
<evidence type="ECO:0000259" key="2">
    <source>
        <dbReference type="PROSITE" id="PS50966"/>
    </source>
</evidence>
<dbReference type="InterPro" id="IPR007527">
    <property type="entry name" value="Znf_SWIM"/>
</dbReference>
<dbReference type="AlphaFoldDB" id="A0A0A9AFA9"/>
<organism evidence="3">
    <name type="scientific">Arundo donax</name>
    <name type="common">Giant reed</name>
    <name type="synonym">Donax arundinaceus</name>
    <dbReference type="NCBI Taxonomy" id="35708"/>
    <lineage>
        <taxon>Eukaryota</taxon>
        <taxon>Viridiplantae</taxon>
        <taxon>Streptophyta</taxon>
        <taxon>Embryophyta</taxon>
        <taxon>Tracheophyta</taxon>
        <taxon>Spermatophyta</taxon>
        <taxon>Magnoliopsida</taxon>
        <taxon>Liliopsida</taxon>
        <taxon>Poales</taxon>
        <taxon>Poaceae</taxon>
        <taxon>PACMAD clade</taxon>
        <taxon>Arundinoideae</taxon>
        <taxon>Arundineae</taxon>
        <taxon>Arundo</taxon>
    </lineage>
</organism>
<feature type="domain" description="SWIM-type" evidence="2">
    <location>
        <begin position="13"/>
        <end position="62"/>
    </location>
</feature>
<keyword evidence="1" id="KW-0863">Zinc-finger</keyword>
<protein>
    <recommendedName>
        <fullName evidence="2">SWIM-type domain-containing protein</fullName>
    </recommendedName>
</protein>
<reference evidence="3" key="1">
    <citation type="submission" date="2014-09" db="EMBL/GenBank/DDBJ databases">
        <authorList>
            <person name="Magalhaes I.L.F."/>
            <person name="Oliveira U."/>
            <person name="Santos F.R."/>
            <person name="Vidigal T.H.D.A."/>
            <person name="Brescovit A.D."/>
            <person name="Santos A.J."/>
        </authorList>
    </citation>
    <scope>NUCLEOTIDE SEQUENCE</scope>
    <source>
        <tissue evidence="3">Shoot tissue taken approximately 20 cm above the soil surface</tissue>
    </source>
</reference>
<proteinExistence type="predicted"/>
<dbReference type="EMBL" id="GBRH01247531">
    <property type="protein sequence ID" value="JAD50364.1"/>
    <property type="molecule type" value="Transcribed_RNA"/>
</dbReference>
<evidence type="ECO:0000313" key="3">
    <source>
        <dbReference type="EMBL" id="JAD50364.1"/>
    </source>
</evidence>
<accession>A0A0A9AFA9</accession>
<dbReference type="PROSITE" id="PS50966">
    <property type="entry name" value="ZF_SWIM"/>
    <property type="match status" value="1"/>
</dbReference>
<dbReference type="GO" id="GO:0008270">
    <property type="term" value="F:zinc ion binding"/>
    <property type="evidence" value="ECO:0007669"/>
    <property type="project" value="UniProtKB-KW"/>
</dbReference>